<dbReference type="RefSeq" id="WP_007143172.1">
    <property type="nucleotide sequence ID" value="NZ_AOLZ01000072.1"/>
</dbReference>
<sequence length="149" mass="16236">MVILAAVDESERAKDVAETAYDLAAAYDDTLVPFHAIPNEEYSAHKASLEGIPGMQDLSISQEEDSAKEFARKIVLESVDDVDLDRIQPEGRVGDVTESILSRADSLEPRYLVIGGRRLSPTGKALFGNTTQQVLLNADCPVVTLMDDE</sequence>
<dbReference type="GeneID" id="30921224"/>
<dbReference type="KEGG" id="hlc:CHINAEXTREME08830"/>
<feature type="domain" description="UspA" evidence="2">
    <location>
        <begin position="3"/>
        <end position="143"/>
    </location>
</feature>
<reference evidence="3 6" key="1">
    <citation type="journal article" date="2011" name="J. Bacteriol.">
        <title>Genome sequence of Halobiforma lacisalsi AJ5, an extremely halophilic archaeon which harbors a bop gene.</title>
        <authorList>
            <person name="Jiang X."/>
            <person name="Wang S."/>
            <person name="Cheng H."/>
            <person name="Huo Y."/>
            <person name="Zhang X."/>
            <person name="Zhu X."/>
            <person name="Han X."/>
            <person name="Ni P."/>
            <person name="Wu M."/>
        </authorList>
    </citation>
    <scope>NUCLEOTIDE SEQUENCE [LARGE SCALE GENOMIC DNA]</scope>
    <source>
        <strain evidence="3 6">AJ5</strain>
    </source>
</reference>
<dbReference type="InterPro" id="IPR006016">
    <property type="entry name" value="UspA"/>
</dbReference>
<dbReference type="Proteomes" id="UP000186547">
    <property type="component" value="Chromosome"/>
</dbReference>
<reference evidence="4 5" key="2">
    <citation type="journal article" date="2014" name="PLoS Genet.">
        <title>Phylogenetically driven sequencing of extremely halophilic archaea reveals strategies for static and dynamic osmo-response.</title>
        <authorList>
            <person name="Becker E.A."/>
            <person name="Seitzer P.M."/>
            <person name="Tritt A."/>
            <person name="Larsen D."/>
            <person name="Krusor M."/>
            <person name="Yao A.I."/>
            <person name="Wu D."/>
            <person name="Madern D."/>
            <person name="Eisen J.A."/>
            <person name="Darling A.E."/>
            <person name="Facciotti M.T."/>
        </authorList>
    </citation>
    <scope>NUCLEOTIDE SEQUENCE [LARGE SCALE GENOMIC DNA]</scope>
    <source>
        <strain evidence="4 5">AJ5</strain>
    </source>
</reference>
<dbReference type="SUPFAM" id="SSF52402">
    <property type="entry name" value="Adenine nucleotide alpha hydrolases-like"/>
    <property type="match status" value="1"/>
</dbReference>
<evidence type="ECO:0000259" key="2">
    <source>
        <dbReference type="Pfam" id="PF00582"/>
    </source>
</evidence>
<protein>
    <submittedName>
        <fullName evidence="3">Universal stress protein UspA</fullName>
    </submittedName>
    <submittedName>
        <fullName evidence="4">UpsA domain-containing protein</fullName>
    </submittedName>
</protein>
<dbReference type="EMBL" id="CP019285">
    <property type="protein sequence ID" value="APW97878.1"/>
    <property type="molecule type" value="Genomic_DNA"/>
</dbReference>
<dbReference type="STRING" id="358396.CHINAEXTREME_08830"/>
<dbReference type="InterPro" id="IPR014729">
    <property type="entry name" value="Rossmann-like_a/b/a_fold"/>
</dbReference>
<accession>M0L6C2</accession>
<dbReference type="Proteomes" id="UP000011555">
    <property type="component" value="Unassembled WGS sequence"/>
</dbReference>
<dbReference type="Gene3D" id="3.40.50.620">
    <property type="entry name" value="HUPs"/>
    <property type="match status" value="1"/>
</dbReference>
<keyword evidence="5" id="KW-1185">Reference proteome</keyword>
<dbReference type="eggNOG" id="arCOG03050">
    <property type="taxonomic scope" value="Archaea"/>
</dbReference>
<evidence type="ECO:0000313" key="4">
    <source>
        <dbReference type="EMBL" id="EMA29147.1"/>
    </source>
</evidence>
<comment type="similarity">
    <text evidence="1">Belongs to the universal stress protein A family.</text>
</comment>
<dbReference type="PANTHER" id="PTHR46268">
    <property type="entry name" value="STRESS RESPONSE PROTEIN NHAX"/>
    <property type="match status" value="1"/>
</dbReference>
<evidence type="ECO:0000256" key="1">
    <source>
        <dbReference type="ARBA" id="ARBA00008791"/>
    </source>
</evidence>
<dbReference type="EMBL" id="AOLZ01000072">
    <property type="protein sequence ID" value="EMA29147.1"/>
    <property type="molecule type" value="Genomic_DNA"/>
</dbReference>
<dbReference type="CDD" id="cd00293">
    <property type="entry name" value="USP-like"/>
    <property type="match status" value="1"/>
</dbReference>
<evidence type="ECO:0000313" key="6">
    <source>
        <dbReference type="Proteomes" id="UP000186547"/>
    </source>
</evidence>
<dbReference type="PANTHER" id="PTHR46268:SF6">
    <property type="entry name" value="UNIVERSAL STRESS PROTEIN UP12"/>
    <property type="match status" value="1"/>
</dbReference>
<reference evidence="3" key="3">
    <citation type="submission" date="2017-01" db="EMBL/GenBank/DDBJ databases">
        <authorList>
            <person name="Mah S.A."/>
            <person name="Swanson W.J."/>
            <person name="Moy G.W."/>
            <person name="Vacquier V.D."/>
        </authorList>
    </citation>
    <scope>NUCLEOTIDE SEQUENCE</scope>
    <source>
        <strain evidence="3">AJ5</strain>
    </source>
</reference>
<gene>
    <name evidence="4" type="ORF">C445_17404</name>
    <name evidence="3" type="ORF">CHINAEXTREME_08830</name>
</gene>
<proteinExistence type="inferred from homology"/>
<dbReference type="AlphaFoldDB" id="M0L6C2"/>
<dbReference type="Pfam" id="PF00582">
    <property type="entry name" value="Usp"/>
    <property type="match status" value="1"/>
</dbReference>
<evidence type="ECO:0000313" key="3">
    <source>
        <dbReference type="EMBL" id="APW97878.1"/>
    </source>
</evidence>
<name>M0L6C2_NATLA</name>
<organism evidence="4 5">
    <name type="scientific">Natronobacterium lacisalsi AJ5</name>
    <dbReference type="NCBI Taxonomy" id="358396"/>
    <lineage>
        <taxon>Archaea</taxon>
        <taxon>Methanobacteriati</taxon>
        <taxon>Methanobacteriota</taxon>
        <taxon>Stenosarchaea group</taxon>
        <taxon>Halobacteria</taxon>
        <taxon>Halobacteriales</taxon>
        <taxon>Natrialbaceae</taxon>
        <taxon>Natronobacterium</taxon>
    </lineage>
</organism>
<evidence type="ECO:0000313" key="5">
    <source>
        <dbReference type="Proteomes" id="UP000011555"/>
    </source>
</evidence>